<reference evidence="1 2" key="1">
    <citation type="submission" date="2018-12" db="EMBL/GenBank/DDBJ databases">
        <title>Draft genome sequence of Embleya hyalina NBRC 13850T.</title>
        <authorList>
            <person name="Komaki H."/>
            <person name="Hosoyama A."/>
            <person name="Kimura A."/>
            <person name="Ichikawa N."/>
            <person name="Tamura T."/>
        </authorList>
    </citation>
    <scope>NUCLEOTIDE SEQUENCE [LARGE SCALE GENOMIC DNA]</scope>
    <source>
        <strain evidence="1 2">NBRC 13850</strain>
    </source>
</reference>
<evidence type="ECO:0008006" key="3">
    <source>
        <dbReference type="Google" id="ProtNLM"/>
    </source>
</evidence>
<comment type="caution">
    <text evidence="1">The sequence shown here is derived from an EMBL/GenBank/DDBJ whole genome shotgun (WGS) entry which is preliminary data.</text>
</comment>
<protein>
    <recommendedName>
        <fullName evidence="3">Regulatory protein</fullName>
    </recommendedName>
</protein>
<keyword evidence="2" id="KW-1185">Reference proteome</keyword>
<organism evidence="1 2">
    <name type="scientific">Embleya hyalina</name>
    <dbReference type="NCBI Taxonomy" id="516124"/>
    <lineage>
        <taxon>Bacteria</taxon>
        <taxon>Bacillati</taxon>
        <taxon>Actinomycetota</taxon>
        <taxon>Actinomycetes</taxon>
        <taxon>Kitasatosporales</taxon>
        <taxon>Streptomycetaceae</taxon>
        <taxon>Embleya</taxon>
    </lineage>
</organism>
<proteinExistence type="predicted"/>
<dbReference type="OrthoDB" id="4280480at2"/>
<dbReference type="Proteomes" id="UP000286931">
    <property type="component" value="Unassembled WGS sequence"/>
</dbReference>
<dbReference type="EMBL" id="BIFH01000027">
    <property type="protein sequence ID" value="GCD98337.1"/>
    <property type="molecule type" value="Genomic_DNA"/>
</dbReference>
<dbReference type="RefSeq" id="WP_126640248.1">
    <property type="nucleotide sequence ID" value="NZ_BIFH01000027.1"/>
</dbReference>
<sequence length="110" mass="11321">MRSIPVDTSAAMLMCATEPQVKLKDLKTGEVSTDRDTGATLYTVGIVFIANGAADVVKVTVPEPGLPNGLTAGSPLVLTGLVALPWENNMGGQMRHGVAFRASAVALKAA</sequence>
<accession>A0A401YUS3</accession>
<evidence type="ECO:0000313" key="2">
    <source>
        <dbReference type="Proteomes" id="UP000286931"/>
    </source>
</evidence>
<gene>
    <name evidence="1" type="ORF">EHYA_06043</name>
</gene>
<name>A0A401YUS3_9ACTN</name>
<dbReference type="AlphaFoldDB" id="A0A401YUS3"/>
<evidence type="ECO:0000313" key="1">
    <source>
        <dbReference type="EMBL" id="GCD98337.1"/>
    </source>
</evidence>